<feature type="domain" description="ABC transporter" evidence="9">
    <location>
        <begin position="261"/>
        <end position="505"/>
    </location>
</feature>
<feature type="domain" description="ABC transporter" evidence="9">
    <location>
        <begin position="7"/>
        <end position="244"/>
    </location>
</feature>
<keyword evidence="4" id="KW-0677">Repeat</keyword>
<organism evidence="10 11">
    <name type="scientific">Diplocloster modestus</name>
    <dbReference type="NCBI Taxonomy" id="2850322"/>
    <lineage>
        <taxon>Bacteria</taxon>
        <taxon>Bacillati</taxon>
        <taxon>Bacillota</taxon>
        <taxon>Clostridia</taxon>
        <taxon>Lachnospirales</taxon>
        <taxon>Lachnospiraceae</taxon>
        <taxon>Diplocloster</taxon>
    </lineage>
</organism>
<dbReference type="PROSITE" id="PS00211">
    <property type="entry name" value="ABC_TRANSPORTER_1"/>
    <property type="match status" value="1"/>
</dbReference>
<evidence type="ECO:0000256" key="4">
    <source>
        <dbReference type="ARBA" id="ARBA00022737"/>
    </source>
</evidence>
<dbReference type="GO" id="GO:0005524">
    <property type="term" value="F:ATP binding"/>
    <property type="evidence" value="ECO:0007669"/>
    <property type="project" value="UniProtKB-KW"/>
</dbReference>
<dbReference type="CDD" id="cd03215">
    <property type="entry name" value="ABC_Carb_Monos_II"/>
    <property type="match status" value="1"/>
</dbReference>
<evidence type="ECO:0000256" key="2">
    <source>
        <dbReference type="ARBA" id="ARBA00022475"/>
    </source>
</evidence>
<keyword evidence="11" id="KW-1185">Reference proteome</keyword>
<evidence type="ECO:0000256" key="1">
    <source>
        <dbReference type="ARBA" id="ARBA00022448"/>
    </source>
</evidence>
<dbReference type="InterPro" id="IPR003593">
    <property type="entry name" value="AAA+_ATPase"/>
</dbReference>
<evidence type="ECO:0000256" key="7">
    <source>
        <dbReference type="ARBA" id="ARBA00022967"/>
    </source>
</evidence>
<accession>A0ABS6K7S2</accession>
<evidence type="ECO:0000313" key="11">
    <source>
        <dbReference type="Proteomes" id="UP001314681"/>
    </source>
</evidence>
<keyword evidence="7" id="KW-1278">Translocase</keyword>
<dbReference type="InterPro" id="IPR003439">
    <property type="entry name" value="ABC_transporter-like_ATP-bd"/>
</dbReference>
<evidence type="ECO:0000256" key="6">
    <source>
        <dbReference type="ARBA" id="ARBA00022840"/>
    </source>
</evidence>
<protein>
    <submittedName>
        <fullName evidence="10">Sugar ABC transporter ATP-binding protein</fullName>
    </submittedName>
</protein>
<keyword evidence="1" id="KW-0813">Transport</keyword>
<dbReference type="PROSITE" id="PS50893">
    <property type="entry name" value="ABC_TRANSPORTER_2"/>
    <property type="match status" value="2"/>
</dbReference>
<evidence type="ECO:0000256" key="3">
    <source>
        <dbReference type="ARBA" id="ARBA00022597"/>
    </source>
</evidence>
<dbReference type="SUPFAM" id="SSF52540">
    <property type="entry name" value="P-loop containing nucleoside triphosphate hydrolases"/>
    <property type="match status" value="2"/>
</dbReference>
<proteinExistence type="predicted"/>
<keyword evidence="5" id="KW-0547">Nucleotide-binding</keyword>
<name>A0ABS6K7S2_9FIRM</name>
<reference evidence="10 11" key="1">
    <citation type="submission" date="2021-06" db="EMBL/GenBank/DDBJ databases">
        <title>Description of novel taxa of the family Lachnospiraceae.</title>
        <authorList>
            <person name="Chaplin A.V."/>
            <person name="Sokolova S.R."/>
            <person name="Pikina A.P."/>
            <person name="Korzhanova M."/>
            <person name="Belova V."/>
            <person name="Korostin D."/>
            <person name="Efimov B.A."/>
        </authorList>
    </citation>
    <scope>NUCLEOTIDE SEQUENCE [LARGE SCALE GENOMIC DNA]</scope>
    <source>
        <strain evidence="10 11">ASD4241</strain>
    </source>
</reference>
<keyword evidence="8" id="KW-0472">Membrane</keyword>
<keyword evidence="3" id="KW-0762">Sugar transport</keyword>
<dbReference type="Pfam" id="PF00005">
    <property type="entry name" value="ABC_tran"/>
    <property type="match status" value="2"/>
</dbReference>
<comment type="caution">
    <text evidence="10">The sequence shown here is derived from an EMBL/GenBank/DDBJ whole genome shotgun (WGS) entry which is preliminary data.</text>
</comment>
<dbReference type="PANTHER" id="PTHR43790:SF3">
    <property type="entry name" value="D-ALLOSE IMPORT ATP-BINDING PROTEIN ALSA-RELATED"/>
    <property type="match status" value="1"/>
</dbReference>
<dbReference type="SMART" id="SM00382">
    <property type="entry name" value="AAA"/>
    <property type="match status" value="2"/>
</dbReference>
<evidence type="ECO:0000313" key="10">
    <source>
        <dbReference type="EMBL" id="MBU9726565.1"/>
    </source>
</evidence>
<dbReference type="PANTHER" id="PTHR43790">
    <property type="entry name" value="CARBOHYDRATE TRANSPORT ATP-BINDING PROTEIN MG119-RELATED"/>
    <property type="match status" value="1"/>
</dbReference>
<keyword evidence="6 10" id="KW-0067">ATP-binding</keyword>
<dbReference type="Gene3D" id="3.40.50.300">
    <property type="entry name" value="P-loop containing nucleotide triphosphate hydrolases"/>
    <property type="match status" value="2"/>
</dbReference>
<keyword evidence="2" id="KW-1003">Cell membrane</keyword>
<dbReference type="Proteomes" id="UP001314681">
    <property type="component" value="Unassembled WGS sequence"/>
</dbReference>
<gene>
    <name evidence="10" type="ORF">KTH90_11120</name>
</gene>
<dbReference type="CDD" id="cd03216">
    <property type="entry name" value="ABC_Carb_Monos_I"/>
    <property type="match status" value="1"/>
</dbReference>
<dbReference type="EMBL" id="JAHQCX010000006">
    <property type="protein sequence ID" value="MBU9726565.1"/>
    <property type="molecule type" value="Genomic_DNA"/>
</dbReference>
<evidence type="ECO:0000256" key="5">
    <source>
        <dbReference type="ARBA" id="ARBA00022741"/>
    </source>
</evidence>
<evidence type="ECO:0000259" key="9">
    <source>
        <dbReference type="PROSITE" id="PS50893"/>
    </source>
</evidence>
<sequence length="507" mass="56181">MEKQIIMQMKHITKRFPGVLALDDVNFEAYAGEILALCGENGAGKSTLMKILSGSYPRSAYEGKILIEGKECRFTDTEKSERAGIAMIYQEISMHLDETVAENIFMGRWKKKKGIIDWKWMNQEAQEYIAMVGLRARPQELLRNLSTSQQQLVAIARALTKNPRILVLDEPTSPLTIQESDKLFSILHRLKKKGIACILITHKLGEVFANADRVVVMRDGRTISASRMEETSEDKIVSEMVGRKMESYYPKETAPIKEVVMEVKNVTVAHPYAANKNIVEDVSFSLRKGEILGIGGLVGAGRSELVDAVFGKIRKNSGELFVDGRKVTIKSPADAIRAGIALVTEDRKTDGIVGGLSIRHNIALASLRELSGYGIMKGKKEKAKVEELFSRMGIKAPGTEVLLQQLSGGNQQKVVLCKWLMRKPKILILDEPTRGIDVGAKAEIYKIMVSLAKEGIAIIMISSELPELISMSDRVLVLAEGKLAGELAREECTQEKIMMYATNIGNQ</sequence>
<dbReference type="RefSeq" id="WP_238726806.1">
    <property type="nucleotide sequence ID" value="NZ_JAHQCX010000006.1"/>
</dbReference>
<dbReference type="InterPro" id="IPR027417">
    <property type="entry name" value="P-loop_NTPase"/>
</dbReference>
<dbReference type="InterPro" id="IPR050107">
    <property type="entry name" value="ABC_carbohydrate_import_ATPase"/>
</dbReference>
<dbReference type="InterPro" id="IPR017871">
    <property type="entry name" value="ABC_transporter-like_CS"/>
</dbReference>
<evidence type="ECO:0000256" key="8">
    <source>
        <dbReference type="ARBA" id="ARBA00023136"/>
    </source>
</evidence>